<dbReference type="CDD" id="cd01671">
    <property type="entry name" value="CARD"/>
    <property type="match status" value="1"/>
</dbReference>
<evidence type="ECO:0000259" key="1">
    <source>
        <dbReference type="PROSITE" id="PS50209"/>
    </source>
</evidence>
<keyword evidence="3" id="KW-1185">Reference proteome</keyword>
<dbReference type="Pfam" id="PF00619">
    <property type="entry name" value="CARD"/>
    <property type="match status" value="1"/>
</dbReference>
<sequence>MGTYREAISHVMLAYKGKFERDVNLKQILECLTLKKVIGTNDYQEQIEKPAEKQAEFLVRIIPNKGLDGFRALWECLKEKEPTFAKKLLESLGEQNKECEQIIRNGGAGQQQQELTE</sequence>
<reference evidence="2" key="1">
    <citation type="submission" date="2020-11" db="EMBL/GenBank/DDBJ databases">
        <authorList>
            <person name="Tran Van P."/>
        </authorList>
    </citation>
    <scope>NUCLEOTIDE SEQUENCE</scope>
</reference>
<dbReference type="Proteomes" id="UP000677054">
    <property type="component" value="Unassembled WGS sequence"/>
</dbReference>
<dbReference type="PROSITE" id="PS50209">
    <property type="entry name" value="CARD"/>
    <property type="match status" value="1"/>
</dbReference>
<dbReference type="Gene3D" id="1.10.533.10">
    <property type="entry name" value="Death Domain, Fas"/>
    <property type="match status" value="1"/>
</dbReference>
<feature type="domain" description="CARD" evidence="1">
    <location>
        <begin position="1"/>
        <end position="92"/>
    </location>
</feature>
<dbReference type="InterPro" id="IPR011029">
    <property type="entry name" value="DEATH-like_dom_sf"/>
</dbReference>
<evidence type="ECO:0000313" key="3">
    <source>
        <dbReference type="Proteomes" id="UP000677054"/>
    </source>
</evidence>
<dbReference type="EMBL" id="LR901097">
    <property type="protein sequence ID" value="CAD7247785.1"/>
    <property type="molecule type" value="Genomic_DNA"/>
</dbReference>
<proteinExistence type="predicted"/>
<dbReference type="InterPro" id="IPR001315">
    <property type="entry name" value="CARD"/>
</dbReference>
<accession>A0A7R8XHC4</accession>
<name>A0A7R8XHC4_9CRUS</name>
<dbReference type="AlphaFoldDB" id="A0A7R8XHC4"/>
<dbReference type="GO" id="GO:0042981">
    <property type="term" value="P:regulation of apoptotic process"/>
    <property type="evidence" value="ECO:0007669"/>
    <property type="project" value="InterPro"/>
</dbReference>
<organism evidence="2">
    <name type="scientific">Darwinula stevensoni</name>
    <dbReference type="NCBI Taxonomy" id="69355"/>
    <lineage>
        <taxon>Eukaryota</taxon>
        <taxon>Metazoa</taxon>
        <taxon>Ecdysozoa</taxon>
        <taxon>Arthropoda</taxon>
        <taxon>Crustacea</taxon>
        <taxon>Oligostraca</taxon>
        <taxon>Ostracoda</taxon>
        <taxon>Podocopa</taxon>
        <taxon>Podocopida</taxon>
        <taxon>Darwinulocopina</taxon>
        <taxon>Darwinuloidea</taxon>
        <taxon>Darwinulidae</taxon>
        <taxon>Darwinula</taxon>
    </lineage>
</organism>
<dbReference type="SUPFAM" id="SSF47986">
    <property type="entry name" value="DEATH domain"/>
    <property type="match status" value="1"/>
</dbReference>
<evidence type="ECO:0000313" key="2">
    <source>
        <dbReference type="EMBL" id="CAD7247785.1"/>
    </source>
</evidence>
<protein>
    <recommendedName>
        <fullName evidence="1">CARD domain-containing protein</fullName>
    </recommendedName>
</protein>
<dbReference type="EMBL" id="CAJPEV010001580">
    <property type="protein sequence ID" value="CAG0893376.1"/>
    <property type="molecule type" value="Genomic_DNA"/>
</dbReference>
<gene>
    <name evidence="2" type="ORF">DSTB1V02_LOCUS7610</name>
</gene>